<dbReference type="EMBL" id="MG373774">
    <property type="protein sequence ID" value="AVH79589.1"/>
    <property type="molecule type" value="Genomic_DNA"/>
</dbReference>
<dbReference type="InterPro" id="IPR022516">
    <property type="entry name" value="CHP03798_Ocin"/>
</dbReference>
<feature type="domain" description="Nif11" evidence="1">
    <location>
        <begin position="7"/>
        <end position="50"/>
    </location>
</feature>
<dbReference type="AlphaFoldDB" id="A0A2P0ZGQ4"/>
<proteinExistence type="predicted"/>
<name>A0A2P0ZGQ4_NOSS9</name>
<accession>A0A2P0ZGQ4</accession>
<reference evidence="2" key="1">
    <citation type="journal article" date="2018" name="Science">
        <title>Natural noncanonical protein splicing yields products with diverse ?-amino acid residues.</title>
        <authorList>
            <person name="Morinaka B.I."/>
            <person name="Lakis E."/>
            <person name="Verest M."/>
            <person name="Helf M.J."/>
            <person name="Scalvenzi T."/>
            <person name="Vagstad A.L."/>
            <person name="Sims J."/>
            <person name="Sunagawa S."/>
            <person name="Gugger M."/>
            <person name="Piel J."/>
        </authorList>
    </citation>
    <scope>NUCLEOTIDE SEQUENCE</scope>
    <source>
        <strain evidence="2">PCC 9229</strain>
    </source>
</reference>
<evidence type="ECO:0000313" key="2">
    <source>
        <dbReference type="EMBL" id="AVH79589.1"/>
    </source>
</evidence>
<dbReference type="Pfam" id="PF07862">
    <property type="entry name" value="Nif11"/>
    <property type="match status" value="1"/>
</dbReference>
<dbReference type="InterPro" id="IPR012903">
    <property type="entry name" value="Nif11"/>
</dbReference>
<evidence type="ECO:0000259" key="1">
    <source>
        <dbReference type="Pfam" id="PF07862"/>
    </source>
</evidence>
<dbReference type="NCBIfam" id="TIGR03798">
    <property type="entry name" value="leader_Nif11"/>
    <property type="match status" value="1"/>
</dbReference>
<protein>
    <submittedName>
        <fullName evidence="2">Nif11-type</fullName>
    </submittedName>
</protein>
<sequence>MSLAIFEKVKEFLVRIVKDEAFRSQLMSEKAEEVKKALENGGYNFSQKEFETAAIQILELKELGEFHDLSEEELLGAFGGLTRISDRIVQPLYGVIYWPPEDEYPHPWPKPKPIDPQPMYGIVIDPLDPPLQPMYGVVIPEELA</sequence>
<organism evidence="2">
    <name type="scientific">Nostoc sp. (strain PCC 9229)</name>
    <dbReference type="NCBI Taxonomy" id="70817"/>
    <lineage>
        <taxon>Bacteria</taxon>
        <taxon>Bacillati</taxon>
        <taxon>Cyanobacteriota</taxon>
        <taxon>Cyanophyceae</taxon>
        <taxon>Nostocales</taxon>
        <taxon>Nostocaceae</taxon>
        <taxon>Nostoc</taxon>
    </lineage>
</organism>